<dbReference type="EMBL" id="JAHCDA010000003">
    <property type="protein sequence ID" value="MBS7812431.1"/>
    <property type="molecule type" value="Genomic_DNA"/>
</dbReference>
<dbReference type="Pfam" id="PF02826">
    <property type="entry name" value="2-Hacid_dh_C"/>
    <property type="match status" value="1"/>
</dbReference>
<dbReference type="SUPFAM" id="SSF51735">
    <property type="entry name" value="NAD(P)-binding Rossmann-fold domains"/>
    <property type="match status" value="1"/>
</dbReference>
<evidence type="ECO:0000313" key="5">
    <source>
        <dbReference type="EMBL" id="MBS7812431.1"/>
    </source>
</evidence>
<dbReference type="PROSITE" id="PS00670">
    <property type="entry name" value="D_2_HYDROXYACID_DH_2"/>
    <property type="match status" value="1"/>
</dbReference>
<dbReference type="PANTHER" id="PTHR42938">
    <property type="entry name" value="FORMATE DEHYDROGENASE 1"/>
    <property type="match status" value="1"/>
</dbReference>
<feature type="domain" description="D-isomer specific 2-hydroxyacid dehydrogenase catalytic" evidence="3">
    <location>
        <begin position="18"/>
        <end position="327"/>
    </location>
</feature>
<evidence type="ECO:0000259" key="3">
    <source>
        <dbReference type="Pfam" id="PF00389"/>
    </source>
</evidence>
<reference evidence="5 6" key="1">
    <citation type="submission" date="2021-05" db="EMBL/GenBank/DDBJ databases">
        <title>Roseococcus sp. XZZS9, whole genome shotgun sequencing project.</title>
        <authorList>
            <person name="Zhao G."/>
            <person name="Shen L."/>
        </authorList>
    </citation>
    <scope>NUCLEOTIDE SEQUENCE [LARGE SCALE GENOMIC DNA]</scope>
    <source>
        <strain evidence="5 6">XZZS9</strain>
    </source>
</reference>
<organism evidence="5 6">
    <name type="scientific">Roseococcus pinisoli</name>
    <dbReference type="NCBI Taxonomy" id="2835040"/>
    <lineage>
        <taxon>Bacteria</taxon>
        <taxon>Pseudomonadati</taxon>
        <taxon>Pseudomonadota</taxon>
        <taxon>Alphaproteobacteria</taxon>
        <taxon>Acetobacterales</taxon>
        <taxon>Roseomonadaceae</taxon>
        <taxon>Roseococcus</taxon>
    </lineage>
</organism>
<feature type="domain" description="D-isomer specific 2-hydroxyacid dehydrogenase NAD-binding" evidence="4">
    <location>
        <begin position="118"/>
        <end position="295"/>
    </location>
</feature>
<accession>A0ABS5QFG2</accession>
<evidence type="ECO:0000313" key="6">
    <source>
        <dbReference type="Proteomes" id="UP000766336"/>
    </source>
</evidence>
<keyword evidence="1 2" id="KW-0560">Oxidoreductase</keyword>
<dbReference type="Gene3D" id="3.40.50.720">
    <property type="entry name" value="NAD(P)-binding Rossmann-like Domain"/>
    <property type="match status" value="2"/>
</dbReference>
<protein>
    <submittedName>
        <fullName evidence="5">Hydroxyacid dehydrogenase</fullName>
    </submittedName>
</protein>
<dbReference type="InterPro" id="IPR036291">
    <property type="entry name" value="NAD(P)-bd_dom_sf"/>
</dbReference>
<evidence type="ECO:0000259" key="4">
    <source>
        <dbReference type="Pfam" id="PF02826"/>
    </source>
</evidence>
<comment type="caution">
    <text evidence="5">The sequence shown here is derived from an EMBL/GenBank/DDBJ whole genome shotgun (WGS) entry which is preliminary data.</text>
</comment>
<dbReference type="CDD" id="cd12173">
    <property type="entry name" value="PGDH_4"/>
    <property type="match status" value="1"/>
</dbReference>
<keyword evidence="6" id="KW-1185">Reference proteome</keyword>
<evidence type="ECO:0000256" key="2">
    <source>
        <dbReference type="RuleBase" id="RU003719"/>
    </source>
</evidence>
<sequence>MAKFRLAYYGFVPHQMFLETCAKDPALEVIHIPLEASTAEAVQTLSSCHGYYVMAARDELPKPLHVHAELLGKLPNLLMAASYGAGYDPLDPVACTEAGVALVNQAGGNAEGVAEHAVGMMLACLKRMPESHAAMIAGKAQNRATMMGWELRNRTVGLVGCGHVGTRVAEICRLAFGCRVIAADPYVDAATLKARGVEKVDLDTLFAEADVVSIHCPLTPQTRGLIGAAAFAKMKKGVIFVTTARGSIHDEAALLDALNSGQVATAGLDVWEVEPPPTDHPLLHHRAVIASQHTAGVTNESRANITKIAALAFSDIAAGRMPPRIVNPEVKPKFAARYAAAFGTQLKEG</sequence>
<gene>
    <name evidence="5" type="ORF">KHU32_15885</name>
</gene>
<dbReference type="InterPro" id="IPR006140">
    <property type="entry name" value="D-isomer_DH_NAD-bd"/>
</dbReference>
<evidence type="ECO:0000256" key="1">
    <source>
        <dbReference type="ARBA" id="ARBA00023002"/>
    </source>
</evidence>
<dbReference type="SUPFAM" id="SSF52283">
    <property type="entry name" value="Formate/glycerate dehydrogenase catalytic domain-like"/>
    <property type="match status" value="1"/>
</dbReference>
<dbReference type="Proteomes" id="UP000766336">
    <property type="component" value="Unassembled WGS sequence"/>
</dbReference>
<name>A0ABS5QFG2_9PROT</name>
<comment type="similarity">
    <text evidence="2">Belongs to the D-isomer specific 2-hydroxyacid dehydrogenase family.</text>
</comment>
<dbReference type="Pfam" id="PF00389">
    <property type="entry name" value="2-Hacid_dh"/>
    <property type="match status" value="1"/>
</dbReference>
<dbReference type="InterPro" id="IPR006139">
    <property type="entry name" value="D-isomer_2_OHA_DH_cat_dom"/>
</dbReference>
<proteinExistence type="inferred from homology"/>
<dbReference type="PANTHER" id="PTHR42938:SF47">
    <property type="entry name" value="HYDROXYPYRUVATE REDUCTASE"/>
    <property type="match status" value="1"/>
</dbReference>
<dbReference type="InterPro" id="IPR029753">
    <property type="entry name" value="D-isomer_DH_CS"/>
</dbReference>
<dbReference type="RefSeq" id="WP_213671138.1">
    <property type="nucleotide sequence ID" value="NZ_JAHCDA010000003.1"/>
</dbReference>